<dbReference type="AlphaFoldDB" id="A0A9P6JT60"/>
<dbReference type="Proteomes" id="UP000807306">
    <property type="component" value="Unassembled WGS sequence"/>
</dbReference>
<protein>
    <submittedName>
        <fullName evidence="1">Uncharacterized protein</fullName>
    </submittedName>
</protein>
<accession>A0A9P6JT60</accession>
<dbReference type="EMBL" id="MU157830">
    <property type="protein sequence ID" value="KAF9532742.1"/>
    <property type="molecule type" value="Genomic_DNA"/>
</dbReference>
<organism evidence="1 2">
    <name type="scientific">Crepidotus variabilis</name>
    <dbReference type="NCBI Taxonomy" id="179855"/>
    <lineage>
        <taxon>Eukaryota</taxon>
        <taxon>Fungi</taxon>
        <taxon>Dikarya</taxon>
        <taxon>Basidiomycota</taxon>
        <taxon>Agaricomycotina</taxon>
        <taxon>Agaricomycetes</taxon>
        <taxon>Agaricomycetidae</taxon>
        <taxon>Agaricales</taxon>
        <taxon>Agaricineae</taxon>
        <taxon>Crepidotaceae</taxon>
        <taxon>Crepidotus</taxon>
    </lineage>
</organism>
<gene>
    <name evidence="1" type="ORF">CPB83DRAFT_890428</name>
</gene>
<evidence type="ECO:0000313" key="1">
    <source>
        <dbReference type="EMBL" id="KAF9532742.1"/>
    </source>
</evidence>
<dbReference type="OrthoDB" id="3222453at2759"/>
<keyword evidence="2" id="KW-1185">Reference proteome</keyword>
<name>A0A9P6JT60_9AGAR</name>
<proteinExistence type="predicted"/>
<sequence length="441" mass="49477">MPFTQFPIYHPTTTSAYQPAVFSRSLMSLGHGFAPWQPGAKARPEAHFHRGMGIGDVGFIGQDGALQYRFNIFFPSDHPIQPFTLPRTFNPIEPPLEEWTIRKEPEQFPAGTILTSKGVKASKLSQEPLEVEFKSDAREGAVLILPEGASREDLVESPKLYEYIKANASDWYQFMNDYSDFPTARPVVNGTLFVVTGTDKANFYSSALFPTDEDERMRPTTFKYVEKNVKNRTWQIAAPVRASSEQSMTKGEHPTSVFLRGVTVALSKSLWTHDIAPIPVAVLPLYYIPSIPLLGKRSEIMAHFVKGPHEDEDEDYTPGEAIFHPAILLLQILLEINPDASVAVVDDNIWCPLMDGRTVVHAEIAKLITSIIETFDINPIDGVARFIKKSTESTELTIKEKFQAYIQFFFTGSTRSKTEQQALRKLKKLLSKPDPIPTTPS</sequence>
<evidence type="ECO:0000313" key="2">
    <source>
        <dbReference type="Proteomes" id="UP000807306"/>
    </source>
</evidence>
<comment type="caution">
    <text evidence="1">The sequence shown here is derived from an EMBL/GenBank/DDBJ whole genome shotgun (WGS) entry which is preliminary data.</text>
</comment>
<reference evidence="1" key="1">
    <citation type="submission" date="2020-11" db="EMBL/GenBank/DDBJ databases">
        <authorList>
            <consortium name="DOE Joint Genome Institute"/>
            <person name="Ahrendt S."/>
            <person name="Riley R."/>
            <person name="Andreopoulos W."/>
            <person name="Labutti K."/>
            <person name="Pangilinan J."/>
            <person name="Ruiz-Duenas F.J."/>
            <person name="Barrasa J.M."/>
            <person name="Sanchez-Garcia M."/>
            <person name="Camarero S."/>
            <person name="Miyauchi S."/>
            <person name="Serrano A."/>
            <person name="Linde D."/>
            <person name="Babiker R."/>
            <person name="Drula E."/>
            <person name="Ayuso-Fernandez I."/>
            <person name="Pacheco R."/>
            <person name="Padilla G."/>
            <person name="Ferreira P."/>
            <person name="Barriuso J."/>
            <person name="Kellner H."/>
            <person name="Castanera R."/>
            <person name="Alfaro M."/>
            <person name="Ramirez L."/>
            <person name="Pisabarro A.G."/>
            <person name="Kuo A."/>
            <person name="Tritt A."/>
            <person name="Lipzen A."/>
            <person name="He G."/>
            <person name="Yan M."/>
            <person name="Ng V."/>
            <person name="Cullen D."/>
            <person name="Martin F."/>
            <person name="Rosso M.-N."/>
            <person name="Henrissat B."/>
            <person name="Hibbett D."/>
            <person name="Martinez A.T."/>
            <person name="Grigoriev I.V."/>
        </authorList>
    </citation>
    <scope>NUCLEOTIDE SEQUENCE</scope>
    <source>
        <strain evidence="1">CBS 506.95</strain>
    </source>
</reference>